<reference evidence="1 2" key="1">
    <citation type="journal article" date="2016" name="Mol. Biol. Evol.">
        <title>Comparative Genomics of Early-Diverging Mushroom-Forming Fungi Provides Insights into the Origins of Lignocellulose Decay Capabilities.</title>
        <authorList>
            <person name="Nagy L.G."/>
            <person name="Riley R."/>
            <person name="Tritt A."/>
            <person name="Adam C."/>
            <person name="Daum C."/>
            <person name="Floudas D."/>
            <person name="Sun H."/>
            <person name="Yadav J.S."/>
            <person name="Pangilinan J."/>
            <person name="Larsson K.H."/>
            <person name="Matsuura K."/>
            <person name="Barry K."/>
            <person name="Labutti K."/>
            <person name="Kuo R."/>
            <person name="Ohm R.A."/>
            <person name="Bhattacharya S.S."/>
            <person name="Shirouzu T."/>
            <person name="Yoshinaga Y."/>
            <person name="Martin F.M."/>
            <person name="Grigoriev I.V."/>
            <person name="Hibbett D.S."/>
        </authorList>
    </citation>
    <scope>NUCLEOTIDE SEQUENCE [LARGE SCALE GENOMIC DNA]</scope>
    <source>
        <strain evidence="1 2">HHB12029</strain>
    </source>
</reference>
<evidence type="ECO:0000313" key="2">
    <source>
        <dbReference type="Proteomes" id="UP000077266"/>
    </source>
</evidence>
<dbReference type="EMBL" id="KV427200">
    <property type="protein sequence ID" value="KZV78027.1"/>
    <property type="molecule type" value="Genomic_DNA"/>
</dbReference>
<evidence type="ECO:0000313" key="1">
    <source>
        <dbReference type="EMBL" id="KZV78027.1"/>
    </source>
</evidence>
<sequence>MSDSRTLVQRDFNAFEGGSLEPMRNFCVTPESFIYELLPHSMGVPPKNLEEYITWIAGGLSGFKGGKLSVRTLHMQACGSTLMLEIIEFFETQGSNRAVVHAKGVNSFGVNGAP</sequence>
<dbReference type="Proteomes" id="UP000077266">
    <property type="component" value="Unassembled WGS sequence"/>
</dbReference>
<name>A0A166MH76_EXIGL</name>
<keyword evidence="2" id="KW-1185">Reference proteome</keyword>
<proteinExistence type="predicted"/>
<protein>
    <submittedName>
        <fullName evidence="1">Uncharacterized protein</fullName>
    </submittedName>
</protein>
<accession>A0A166MH76</accession>
<organism evidence="1 2">
    <name type="scientific">Exidia glandulosa HHB12029</name>
    <dbReference type="NCBI Taxonomy" id="1314781"/>
    <lineage>
        <taxon>Eukaryota</taxon>
        <taxon>Fungi</taxon>
        <taxon>Dikarya</taxon>
        <taxon>Basidiomycota</taxon>
        <taxon>Agaricomycotina</taxon>
        <taxon>Agaricomycetes</taxon>
        <taxon>Auriculariales</taxon>
        <taxon>Exidiaceae</taxon>
        <taxon>Exidia</taxon>
    </lineage>
</organism>
<dbReference type="InParanoid" id="A0A166MH76"/>
<dbReference type="AlphaFoldDB" id="A0A166MH76"/>
<gene>
    <name evidence="1" type="ORF">EXIGLDRAFT_784398</name>
</gene>